<feature type="compositionally biased region" description="Basic and acidic residues" evidence="8">
    <location>
        <begin position="470"/>
        <end position="480"/>
    </location>
</feature>
<proteinExistence type="inferred from homology"/>
<feature type="compositionally biased region" description="Basic residues" evidence="8">
    <location>
        <begin position="739"/>
        <end position="750"/>
    </location>
</feature>
<evidence type="ECO:0000256" key="7">
    <source>
        <dbReference type="ARBA" id="ARBA00034808"/>
    </source>
</evidence>
<dbReference type="InterPro" id="IPR027417">
    <property type="entry name" value="P-loop_NTPase"/>
</dbReference>
<dbReference type="GO" id="GO:0005737">
    <property type="term" value="C:cytoplasm"/>
    <property type="evidence" value="ECO:0007669"/>
    <property type="project" value="TreeGrafter"/>
</dbReference>
<feature type="compositionally biased region" description="Basic residues" evidence="8">
    <location>
        <begin position="426"/>
        <end position="436"/>
    </location>
</feature>
<feature type="domain" description="Helicase C-terminal" evidence="10">
    <location>
        <begin position="283"/>
        <end position="431"/>
    </location>
</feature>
<dbReference type="InterPro" id="IPR001650">
    <property type="entry name" value="Helicase_C-like"/>
</dbReference>
<feature type="compositionally biased region" description="Polar residues" evidence="8">
    <location>
        <begin position="27"/>
        <end position="37"/>
    </location>
</feature>
<dbReference type="OrthoDB" id="10261556at2759"/>
<feature type="region of interest" description="Disordered" evidence="8">
    <location>
        <begin position="654"/>
        <end position="677"/>
    </location>
</feature>
<feature type="region of interest" description="Disordered" evidence="8">
    <location>
        <begin position="421"/>
        <end position="480"/>
    </location>
</feature>
<evidence type="ECO:0000256" key="5">
    <source>
        <dbReference type="ARBA" id="ARBA00023235"/>
    </source>
</evidence>
<evidence type="ECO:0000256" key="6">
    <source>
        <dbReference type="ARBA" id="ARBA00034617"/>
    </source>
</evidence>
<dbReference type="GO" id="GO:0043138">
    <property type="term" value="F:3'-5' DNA helicase activity"/>
    <property type="evidence" value="ECO:0007669"/>
    <property type="project" value="UniProtKB-EC"/>
</dbReference>
<keyword evidence="11" id="KW-0378">Hydrolase</keyword>
<dbReference type="InterPro" id="IPR014001">
    <property type="entry name" value="Helicase_ATP-bd"/>
</dbReference>
<dbReference type="Pfam" id="PF00271">
    <property type="entry name" value="Helicase_C"/>
    <property type="match status" value="1"/>
</dbReference>
<keyword evidence="2" id="KW-0547">Nucleotide-binding</keyword>
<evidence type="ECO:0000256" key="2">
    <source>
        <dbReference type="ARBA" id="ARBA00022741"/>
    </source>
</evidence>
<dbReference type="GO" id="GO:0000724">
    <property type="term" value="P:double-strand break repair via homologous recombination"/>
    <property type="evidence" value="ECO:0007669"/>
    <property type="project" value="TreeGrafter"/>
</dbReference>
<evidence type="ECO:0000259" key="9">
    <source>
        <dbReference type="PROSITE" id="PS51192"/>
    </source>
</evidence>
<evidence type="ECO:0000313" key="11">
    <source>
        <dbReference type="EMBL" id="KAE9385460.1"/>
    </source>
</evidence>
<dbReference type="Gene3D" id="3.40.50.300">
    <property type="entry name" value="P-loop containing nucleotide triphosphate hydrolases"/>
    <property type="match status" value="2"/>
</dbReference>
<keyword evidence="12" id="KW-1185">Reference proteome</keyword>
<evidence type="ECO:0000256" key="3">
    <source>
        <dbReference type="ARBA" id="ARBA00022840"/>
    </source>
</evidence>
<keyword evidence="3" id="KW-0067">ATP-binding</keyword>
<feature type="compositionally biased region" description="Pro residues" evidence="8">
    <location>
        <begin position="780"/>
        <end position="793"/>
    </location>
</feature>
<gene>
    <name evidence="11" type="ORF">BT96DRAFT_1091233</name>
</gene>
<evidence type="ECO:0000256" key="8">
    <source>
        <dbReference type="SAM" id="MobiDB-lite"/>
    </source>
</evidence>
<organism evidence="11 12">
    <name type="scientific">Gymnopus androsaceus JB14</name>
    <dbReference type="NCBI Taxonomy" id="1447944"/>
    <lineage>
        <taxon>Eukaryota</taxon>
        <taxon>Fungi</taxon>
        <taxon>Dikarya</taxon>
        <taxon>Basidiomycota</taxon>
        <taxon>Agaricomycotina</taxon>
        <taxon>Agaricomycetes</taxon>
        <taxon>Agaricomycetidae</taxon>
        <taxon>Agaricales</taxon>
        <taxon>Marasmiineae</taxon>
        <taxon>Omphalotaceae</taxon>
        <taxon>Gymnopus</taxon>
    </lineage>
</organism>
<feature type="compositionally biased region" description="Polar residues" evidence="8">
    <location>
        <begin position="794"/>
        <end position="804"/>
    </location>
</feature>
<dbReference type="SMART" id="SM00487">
    <property type="entry name" value="DEXDc"/>
    <property type="match status" value="1"/>
</dbReference>
<dbReference type="AlphaFoldDB" id="A0A6A4GJA5"/>
<name>A0A6A4GJA5_9AGAR</name>
<evidence type="ECO:0000256" key="1">
    <source>
        <dbReference type="ARBA" id="ARBA00005446"/>
    </source>
</evidence>
<dbReference type="GO" id="GO:0003677">
    <property type="term" value="F:DNA binding"/>
    <property type="evidence" value="ECO:0007669"/>
    <property type="project" value="UniProtKB-KW"/>
</dbReference>
<dbReference type="SUPFAM" id="SSF52540">
    <property type="entry name" value="P-loop containing nucleoside triphosphate hydrolases"/>
    <property type="match status" value="1"/>
</dbReference>
<dbReference type="SMART" id="SM00490">
    <property type="entry name" value="HELICc"/>
    <property type="match status" value="1"/>
</dbReference>
<protein>
    <recommendedName>
        <fullName evidence="7">DNA 3'-5' helicase</fullName>
        <ecNumber evidence="7">5.6.2.4</ecNumber>
    </recommendedName>
</protein>
<feature type="region of interest" description="Disordered" evidence="8">
    <location>
        <begin position="737"/>
        <end position="804"/>
    </location>
</feature>
<comment type="catalytic activity">
    <reaction evidence="6">
        <text>Couples ATP hydrolysis with the unwinding of duplex DNA by translocating in the 3'-5' direction.</text>
        <dbReference type="EC" id="5.6.2.4"/>
    </reaction>
</comment>
<keyword evidence="5" id="KW-0413">Isomerase</keyword>
<evidence type="ECO:0000259" key="10">
    <source>
        <dbReference type="PROSITE" id="PS51194"/>
    </source>
</evidence>
<reference evidence="11" key="1">
    <citation type="journal article" date="2019" name="Environ. Microbiol.">
        <title>Fungal ecological strategies reflected in gene transcription - a case study of two litter decomposers.</title>
        <authorList>
            <person name="Barbi F."/>
            <person name="Kohler A."/>
            <person name="Barry K."/>
            <person name="Baskaran P."/>
            <person name="Daum C."/>
            <person name="Fauchery L."/>
            <person name="Ihrmark K."/>
            <person name="Kuo A."/>
            <person name="LaButti K."/>
            <person name="Lipzen A."/>
            <person name="Morin E."/>
            <person name="Grigoriev I.V."/>
            <person name="Henrissat B."/>
            <person name="Lindahl B."/>
            <person name="Martin F."/>
        </authorList>
    </citation>
    <scope>NUCLEOTIDE SEQUENCE</scope>
    <source>
        <strain evidence="11">JB14</strain>
    </source>
</reference>
<accession>A0A6A4GJA5</accession>
<evidence type="ECO:0000313" key="12">
    <source>
        <dbReference type="Proteomes" id="UP000799118"/>
    </source>
</evidence>
<comment type="similarity">
    <text evidence="1">Belongs to the helicase family. RecQ subfamily.</text>
</comment>
<dbReference type="InterPro" id="IPR011545">
    <property type="entry name" value="DEAD/DEAH_box_helicase_dom"/>
</dbReference>
<dbReference type="PANTHER" id="PTHR13710">
    <property type="entry name" value="DNA HELICASE RECQ FAMILY MEMBER"/>
    <property type="match status" value="1"/>
</dbReference>
<dbReference type="Proteomes" id="UP000799118">
    <property type="component" value="Unassembled WGS sequence"/>
</dbReference>
<dbReference type="GO" id="GO:0009378">
    <property type="term" value="F:four-way junction helicase activity"/>
    <property type="evidence" value="ECO:0007669"/>
    <property type="project" value="TreeGrafter"/>
</dbReference>
<dbReference type="PROSITE" id="PS51194">
    <property type="entry name" value="HELICASE_CTER"/>
    <property type="match status" value="1"/>
</dbReference>
<evidence type="ECO:0000256" key="4">
    <source>
        <dbReference type="ARBA" id="ARBA00023125"/>
    </source>
</evidence>
<dbReference type="GO" id="GO:0005524">
    <property type="term" value="F:ATP binding"/>
    <property type="evidence" value="ECO:0007669"/>
    <property type="project" value="UniProtKB-KW"/>
</dbReference>
<dbReference type="EMBL" id="ML769983">
    <property type="protein sequence ID" value="KAE9385460.1"/>
    <property type="molecule type" value="Genomic_DNA"/>
</dbReference>
<dbReference type="PROSITE" id="PS51192">
    <property type="entry name" value="HELICASE_ATP_BIND_1"/>
    <property type="match status" value="1"/>
</dbReference>
<dbReference type="PANTHER" id="PTHR13710:SF105">
    <property type="entry name" value="ATP-DEPENDENT DNA HELICASE Q1"/>
    <property type="match status" value="1"/>
</dbReference>
<dbReference type="EC" id="5.6.2.4" evidence="7"/>
<sequence length="888" mass="98845">MTHSPIPRSMQHKNANAKKKRDYRARNSISLSQTNKPLSEKDLDSLDEDVTKKFHHNFVLKDFQKAATAAQLQRKDAMVHAHTGAGKTAIIAAPHAHPASEGKVTFLVSPLIALQDEQAEAFQNEYHLSAIAINSSHGGLTPKNMMEICSGKYQVVIISPEMMLTRRFTKNVIKNKELAGRVLSIVIDEAHVISHWGSGFRKKYSELGILRTLLPEGVPFVALSATLPRRVRNDILSKLRFSLKEEGYVNINIGNDRPNVSLVVRAIQHPMNTYKDLDFIVPDGVQSTTEIPKTFVYSDSLPSGPEIVEHLEARLPKHLQGRGLVRPFSAVFSKKYRRALMQKFKDGSVRILVCTDAAGMGCNIPDVDVVVQWKLPETLSMFVQRAGRAARAHGRKGLAVLLVEKSAYSLNCEELVSELQGESKGKKTKPKGRGKAKGKDKQPAQQEHTTGEYAKSTEKDFAQSRGVKRGSCDRKSDEHPKVGWEPRIDCRAKDEGLLAFVQTGSCRRNILTTVYENATPVPAEGVECCDMCKPQLLDRTRPGSYKAPPRPAAIPKGIPHKPTQRALYTWRSKIRQSNHSLALWPAQSILSNDHAKLLASVGPISSFEHLKKIIADQWGWWENYGENLWETIQGLDMPAMVPLPKTTKRKTVEYTAEGTESAPPTKRPRASSSGCGIEQEMSTMSTASVQGSQPHGASNLLLASRHLPAAISAPPTTPADVQKHVVYHPQEIQYDPATHSHRQQTAHRAHSMIPASTPNHHGYDCTMHPDMQTYHTPGPSFLPPNQYPSPITPSQPRQSHSQYDSNLMQHSMSTHRARNPYPAIDPCYPATPSPSNNLRFFPTPSDMPQGTSHQGYQYSPTSIPPPGDPYYHFTYQNSPNYTQENQFW</sequence>
<feature type="region of interest" description="Disordered" evidence="8">
    <location>
        <begin position="1"/>
        <end position="42"/>
    </location>
</feature>
<feature type="domain" description="Helicase ATP-binding" evidence="9">
    <location>
        <begin position="68"/>
        <end position="245"/>
    </location>
</feature>
<keyword evidence="4" id="KW-0238">DNA-binding</keyword>
<dbReference type="GO" id="GO:0005694">
    <property type="term" value="C:chromosome"/>
    <property type="evidence" value="ECO:0007669"/>
    <property type="project" value="TreeGrafter"/>
</dbReference>
<dbReference type="GO" id="GO:0016787">
    <property type="term" value="F:hydrolase activity"/>
    <property type="evidence" value="ECO:0007669"/>
    <property type="project" value="UniProtKB-KW"/>
</dbReference>
<dbReference type="Pfam" id="PF00270">
    <property type="entry name" value="DEAD"/>
    <property type="match status" value="1"/>
</dbReference>